<keyword evidence="5" id="KW-1185">Reference proteome</keyword>
<dbReference type="SUPFAM" id="SSF159245">
    <property type="entry name" value="AttH-like"/>
    <property type="match status" value="1"/>
</dbReference>
<dbReference type="Pfam" id="PF17186">
    <property type="entry name" value="Lipocalin_9"/>
    <property type="match status" value="1"/>
</dbReference>
<dbReference type="PANTHER" id="PTHR38591:SF1">
    <property type="entry name" value="BLL1000 PROTEIN"/>
    <property type="match status" value="1"/>
</dbReference>
<evidence type="ECO:0000256" key="1">
    <source>
        <dbReference type="SAM" id="MobiDB-lite"/>
    </source>
</evidence>
<dbReference type="PANTHER" id="PTHR38591">
    <property type="entry name" value="HYDROLASE"/>
    <property type="match status" value="1"/>
</dbReference>
<feature type="signal peptide" evidence="2">
    <location>
        <begin position="1"/>
        <end position="43"/>
    </location>
</feature>
<evidence type="ECO:0000256" key="2">
    <source>
        <dbReference type="SAM" id="SignalP"/>
    </source>
</evidence>
<reference evidence="4 5" key="1">
    <citation type="journal article" date="2023" name="Int. J. Syst. Evol. Microbiol.">
        <title>Methylocystis iwaonis sp. nov., a type II methane-oxidizing bacterium from surface soil of a rice paddy field in Japan, and emended description of the genus Methylocystis (ex Whittenbury et al. 1970) Bowman et al. 1993.</title>
        <authorList>
            <person name="Kaise H."/>
            <person name="Sawadogo J.B."/>
            <person name="Alam M.S."/>
            <person name="Ueno C."/>
            <person name="Dianou D."/>
            <person name="Shinjo R."/>
            <person name="Asakawa S."/>
        </authorList>
    </citation>
    <scope>NUCLEOTIDE SEQUENCE [LARGE SCALE GENOMIC DNA]</scope>
    <source>
        <strain evidence="4 5">SS37A-Re</strain>
    </source>
</reference>
<dbReference type="EMBL" id="AP027142">
    <property type="protein sequence ID" value="BDV33151.1"/>
    <property type="molecule type" value="Genomic_DNA"/>
</dbReference>
<sequence length="372" mass="40811">MWLWIPDRASGPSGMTPPGLGRSTATRKLLAFLLAFLPASAMAQSYGGLGDAAPGFDLPKRGTPIVFPKDHGAHPRFRTEWWYLTANLDGADGAAYGMQWTLFRFGLEPPRQQNEGWDDRNVWMAHAAVTSANEHFFAETKARGGVGTAGVEADPFKAYIDDWSFEAQGADFGEARVVAHAPEFSYSLDLTRGGPFVLQGDAGFSQKAETGQASHYYSQPFFSVGGTLKLHGRDIAVTGRAWMDREWSSQTLAPDQKGWDWFSLHLTNGDALMLFRFRGPRDYVSGNWISADGATTLLAADEISLTPLAQTAIGAHSLPTRWRVQIKSRGLDIETTPLNPKSWMGGNWAYWEGPISFQGSQAGEGYLEMTGY</sequence>
<proteinExistence type="predicted"/>
<protein>
    <submittedName>
        <fullName evidence="4">Iron ABC transporter permease</fullName>
    </submittedName>
</protein>
<evidence type="ECO:0000313" key="4">
    <source>
        <dbReference type="EMBL" id="BDV33151.1"/>
    </source>
</evidence>
<gene>
    <name evidence="4" type="primary">attH</name>
    <name evidence="4" type="ORF">SS37A_06800</name>
</gene>
<dbReference type="Pfam" id="PF07143">
    <property type="entry name" value="CrtC"/>
    <property type="match status" value="1"/>
</dbReference>
<evidence type="ECO:0000313" key="5">
    <source>
        <dbReference type="Proteomes" id="UP001317629"/>
    </source>
</evidence>
<evidence type="ECO:0000259" key="3">
    <source>
        <dbReference type="Pfam" id="PF07143"/>
    </source>
</evidence>
<feature type="chain" id="PRO_5046574955" evidence="2">
    <location>
        <begin position="44"/>
        <end position="372"/>
    </location>
</feature>
<organism evidence="4 5">
    <name type="scientific">Methylocystis iwaonis</name>
    <dbReference type="NCBI Taxonomy" id="2885079"/>
    <lineage>
        <taxon>Bacteria</taxon>
        <taxon>Pseudomonadati</taxon>
        <taxon>Pseudomonadota</taxon>
        <taxon>Alphaproteobacteria</taxon>
        <taxon>Hyphomicrobiales</taxon>
        <taxon>Methylocystaceae</taxon>
        <taxon>Methylocystis</taxon>
    </lineage>
</organism>
<keyword evidence="2" id="KW-0732">Signal</keyword>
<feature type="domain" description="AttH" evidence="3">
    <location>
        <begin position="79"/>
        <end position="249"/>
    </location>
</feature>
<feature type="region of interest" description="Disordered" evidence="1">
    <location>
        <begin position="1"/>
        <end position="20"/>
    </location>
</feature>
<dbReference type="InterPro" id="IPR023374">
    <property type="entry name" value="AttH-like_dom_sf"/>
</dbReference>
<dbReference type="InterPro" id="IPR010791">
    <property type="entry name" value="AttH_dom"/>
</dbReference>
<name>A0ABM8E5G8_9HYPH</name>
<accession>A0ABM8E5G8</accession>
<dbReference type="Proteomes" id="UP001317629">
    <property type="component" value="Chromosome"/>
</dbReference>
<dbReference type="Gene3D" id="2.40.370.10">
    <property type="entry name" value="AttH-like domain"/>
    <property type="match status" value="2"/>
</dbReference>